<keyword evidence="14" id="KW-1185">Reference proteome</keyword>
<dbReference type="PATRIC" id="fig|284581.3.peg.2246"/>
<dbReference type="AlphaFoldDB" id="A0A0M0L5F8"/>
<dbReference type="PANTHER" id="PTHR43646">
    <property type="entry name" value="GLYCOSYLTRANSFERASE"/>
    <property type="match status" value="1"/>
</dbReference>
<evidence type="ECO:0000256" key="5">
    <source>
        <dbReference type="ARBA" id="ARBA00022746"/>
    </source>
</evidence>
<proteinExistence type="inferred from homology"/>
<comment type="function">
    <text evidence="7">Catalyzes the glycosylation of 4,4'-diaponeurosporenoate, i.e. the esterification of glucose at the C1'' position with the carboxyl group of 4,4'-diaponeurosporenic acid, to form glycosyl-4,4'-diaponeurosporenoate. This is a step in the biosynthesis of staphyloxanthin, an orange pigment present in most staphylococci strains.</text>
</comment>
<comment type="pathway">
    <text evidence="8">Carotenoid biosynthesis; staphyloxanthin biosynthesis; staphyloxanthin from farnesyl diphosphate: step 4/5.</text>
</comment>
<evidence type="ECO:0000256" key="4">
    <source>
        <dbReference type="ARBA" id="ARBA00022679"/>
    </source>
</evidence>
<dbReference type="Pfam" id="PF00535">
    <property type="entry name" value="Glycos_transf_2"/>
    <property type="match status" value="1"/>
</dbReference>
<evidence type="ECO:0000256" key="6">
    <source>
        <dbReference type="ARBA" id="ARBA00023136"/>
    </source>
</evidence>
<dbReference type="Proteomes" id="UP000037558">
    <property type="component" value="Unassembled WGS sequence"/>
</dbReference>
<evidence type="ECO:0000256" key="10">
    <source>
        <dbReference type="ARBA" id="ARBA00040345"/>
    </source>
</evidence>
<evidence type="ECO:0000313" key="14">
    <source>
        <dbReference type="Proteomes" id="UP000037558"/>
    </source>
</evidence>
<feature type="transmembrane region" description="Helical" evidence="11">
    <location>
        <begin position="293"/>
        <end position="311"/>
    </location>
</feature>
<keyword evidence="11" id="KW-1133">Transmembrane helix</keyword>
<name>A0A0M0L5F8_9BACI</name>
<evidence type="ECO:0000256" key="3">
    <source>
        <dbReference type="ARBA" id="ARBA00022676"/>
    </source>
</evidence>
<dbReference type="STRING" id="284581.AMD01_10730"/>
<dbReference type="CDD" id="cd00761">
    <property type="entry name" value="Glyco_tranf_GTA_type"/>
    <property type="match status" value="1"/>
</dbReference>
<dbReference type="EMBL" id="LILC01000013">
    <property type="protein sequence ID" value="KOO46315.1"/>
    <property type="molecule type" value="Genomic_DNA"/>
</dbReference>
<comment type="subcellular location">
    <subcellularLocation>
        <location evidence="1">Cell membrane</location>
    </subcellularLocation>
</comment>
<keyword evidence="5" id="KW-0125">Carotenoid biosynthesis</keyword>
<keyword evidence="4" id="KW-0808">Transferase</keyword>
<keyword evidence="2" id="KW-1003">Cell membrane</keyword>
<organism evidence="13 14">
    <name type="scientific">Priestia koreensis</name>
    <dbReference type="NCBI Taxonomy" id="284581"/>
    <lineage>
        <taxon>Bacteria</taxon>
        <taxon>Bacillati</taxon>
        <taxon>Bacillota</taxon>
        <taxon>Bacilli</taxon>
        <taxon>Bacillales</taxon>
        <taxon>Bacillaceae</taxon>
        <taxon>Priestia</taxon>
    </lineage>
</organism>
<dbReference type="GO" id="GO:0016757">
    <property type="term" value="F:glycosyltransferase activity"/>
    <property type="evidence" value="ECO:0007669"/>
    <property type="project" value="UniProtKB-KW"/>
</dbReference>
<dbReference type="PANTHER" id="PTHR43646:SF2">
    <property type="entry name" value="GLYCOSYLTRANSFERASE 2-LIKE DOMAIN-CONTAINING PROTEIN"/>
    <property type="match status" value="1"/>
</dbReference>
<keyword evidence="11" id="KW-0812">Transmembrane</keyword>
<dbReference type="RefSeq" id="WP_053401393.1">
    <property type="nucleotide sequence ID" value="NZ_LILC01000013.1"/>
</dbReference>
<dbReference type="GO" id="GO:0016117">
    <property type="term" value="P:carotenoid biosynthetic process"/>
    <property type="evidence" value="ECO:0007669"/>
    <property type="project" value="UniProtKB-KW"/>
</dbReference>
<keyword evidence="3" id="KW-0328">Glycosyltransferase</keyword>
<dbReference type="Gene3D" id="3.90.550.10">
    <property type="entry name" value="Spore Coat Polysaccharide Biosynthesis Protein SpsA, Chain A"/>
    <property type="match status" value="1"/>
</dbReference>
<dbReference type="GO" id="GO:0005886">
    <property type="term" value="C:plasma membrane"/>
    <property type="evidence" value="ECO:0007669"/>
    <property type="project" value="UniProtKB-SubCell"/>
</dbReference>
<dbReference type="OrthoDB" id="9806525at2"/>
<evidence type="ECO:0000256" key="8">
    <source>
        <dbReference type="ARBA" id="ARBA00037904"/>
    </source>
</evidence>
<comment type="caution">
    <text evidence="13">The sequence shown here is derived from an EMBL/GenBank/DDBJ whole genome shotgun (WGS) entry which is preliminary data.</text>
</comment>
<comment type="similarity">
    <text evidence="9">Belongs to the glycosyltransferase 2 family. CrtQ subfamily.</text>
</comment>
<evidence type="ECO:0000313" key="13">
    <source>
        <dbReference type="EMBL" id="KOO46315.1"/>
    </source>
</evidence>
<sequence length="364" mass="40729">MNWIISGLAVVLGMSLIWRISYIKRTTSEKRRNPVSVIIPARNEEKNIEQLLQSLLPQWSDALEIIVMDDHSDDRTAEVANYYGARVISVPDLPDGWLGKSWACWNGALAAQGEHLLFLDADIIVDEGGLQKLLNAYSTEKGWLSVQPYHRVEKWYEYGSAFFNLITMISMRPKFMPNGESSMGAFGQCLLCSKSAYFYYGGHNIIKQEIVENMALGQHVVRHGGKIRCISGKGTISMRMYPGGLRTLVNGWAKSFASGAAATNPYDLLLISTWITGSMTIAIKLFQASGEGLYVLLALYGLLFLQFRWSLSKIGSFGWITAFLFPVHILFFTIVFTYSLFCTTILKKVSWKGRDIAVKGGKDS</sequence>
<evidence type="ECO:0000259" key="12">
    <source>
        <dbReference type="Pfam" id="PF00535"/>
    </source>
</evidence>
<dbReference type="InterPro" id="IPR029044">
    <property type="entry name" value="Nucleotide-diphossugar_trans"/>
</dbReference>
<evidence type="ECO:0000256" key="9">
    <source>
        <dbReference type="ARBA" id="ARBA00038120"/>
    </source>
</evidence>
<evidence type="ECO:0000256" key="1">
    <source>
        <dbReference type="ARBA" id="ARBA00004236"/>
    </source>
</evidence>
<evidence type="ECO:0000256" key="11">
    <source>
        <dbReference type="SAM" id="Phobius"/>
    </source>
</evidence>
<gene>
    <name evidence="13" type="ORF">AMD01_10730</name>
</gene>
<dbReference type="SUPFAM" id="SSF53448">
    <property type="entry name" value="Nucleotide-diphospho-sugar transferases"/>
    <property type="match status" value="1"/>
</dbReference>
<evidence type="ECO:0000256" key="2">
    <source>
        <dbReference type="ARBA" id="ARBA00022475"/>
    </source>
</evidence>
<feature type="transmembrane region" description="Helical" evidence="11">
    <location>
        <begin position="317"/>
        <end position="346"/>
    </location>
</feature>
<evidence type="ECO:0000256" key="7">
    <source>
        <dbReference type="ARBA" id="ARBA00037281"/>
    </source>
</evidence>
<dbReference type="InterPro" id="IPR001173">
    <property type="entry name" value="Glyco_trans_2-like"/>
</dbReference>
<accession>A0A0M0L5F8</accession>
<keyword evidence="6 11" id="KW-0472">Membrane</keyword>
<protein>
    <recommendedName>
        <fullName evidence="10">4,4'-diaponeurosporenoate glycosyltransferase</fullName>
    </recommendedName>
</protein>
<feature type="domain" description="Glycosyltransferase 2-like" evidence="12">
    <location>
        <begin position="36"/>
        <end position="171"/>
    </location>
</feature>
<reference evidence="14" key="1">
    <citation type="submission" date="2015-08" db="EMBL/GenBank/DDBJ databases">
        <title>Fjat-14210 dsm16467.</title>
        <authorList>
            <person name="Liu B."/>
            <person name="Wang J."/>
            <person name="Zhu Y."/>
            <person name="Liu G."/>
            <person name="Chen Q."/>
            <person name="Chen Z."/>
            <person name="Lan J."/>
            <person name="Che J."/>
            <person name="Ge C."/>
            <person name="Shi H."/>
            <person name="Pan Z."/>
            <person name="Liu X."/>
        </authorList>
    </citation>
    <scope>NUCLEOTIDE SEQUENCE [LARGE SCALE GENOMIC DNA]</scope>
    <source>
        <strain evidence="14">DSM 16467</strain>
    </source>
</reference>